<feature type="transmembrane region" description="Helical" evidence="9">
    <location>
        <begin position="90"/>
        <end position="108"/>
    </location>
</feature>
<evidence type="ECO:0000256" key="7">
    <source>
        <dbReference type="ARBA" id="ARBA00022989"/>
    </source>
</evidence>
<dbReference type="EMBL" id="LBUU01000006">
    <property type="protein sequence ID" value="KKQ70175.1"/>
    <property type="molecule type" value="Genomic_DNA"/>
</dbReference>
<comment type="subcellular location">
    <subcellularLocation>
        <location evidence="9">Cell membrane</location>
        <topology evidence="9">Multi-pass membrane protein</topology>
    </subcellularLocation>
</comment>
<evidence type="ECO:0000313" key="12">
    <source>
        <dbReference type="Proteomes" id="UP000034022"/>
    </source>
</evidence>
<keyword evidence="7 9" id="KW-1133">Transmembrane helix</keyword>
<dbReference type="GO" id="GO:0005886">
    <property type="term" value="C:plasma membrane"/>
    <property type="evidence" value="ECO:0007669"/>
    <property type="project" value="UniProtKB-SubCell"/>
</dbReference>
<organism evidence="11 12">
    <name type="scientific">Candidatus Falkowbacteria bacterium GW2011_GWE1_38_31</name>
    <dbReference type="NCBI Taxonomy" id="1618638"/>
    <lineage>
        <taxon>Bacteria</taxon>
        <taxon>Candidatus Falkowiibacteriota</taxon>
    </lineage>
</organism>
<keyword evidence="11" id="KW-0449">Lipoprotein</keyword>
<dbReference type="PANTHER" id="PTHR33695">
    <property type="entry name" value="LIPOPROTEIN SIGNAL PEPTIDASE"/>
    <property type="match status" value="1"/>
</dbReference>
<comment type="similarity">
    <text evidence="1 9 10">Belongs to the peptidase A8 family.</text>
</comment>
<dbReference type="InterPro" id="IPR001872">
    <property type="entry name" value="Peptidase_A8"/>
</dbReference>
<feature type="transmembrane region" description="Helical" evidence="9">
    <location>
        <begin position="9"/>
        <end position="33"/>
    </location>
</feature>
<evidence type="ECO:0000256" key="5">
    <source>
        <dbReference type="ARBA" id="ARBA00022750"/>
    </source>
</evidence>
<dbReference type="GO" id="GO:0004190">
    <property type="term" value="F:aspartic-type endopeptidase activity"/>
    <property type="evidence" value="ECO:0007669"/>
    <property type="project" value="UniProtKB-UniRule"/>
</dbReference>
<dbReference type="NCBIfam" id="TIGR00077">
    <property type="entry name" value="lspA"/>
    <property type="match status" value="1"/>
</dbReference>
<dbReference type="Proteomes" id="UP000034022">
    <property type="component" value="Unassembled WGS sequence"/>
</dbReference>
<keyword evidence="4 9" id="KW-0812">Transmembrane</keyword>
<dbReference type="UniPathway" id="UPA00665"/>
<dbReference type="EC" id="3.4.23.36" evidence="9"/>
<reference evidence="11 12" key="1">
    <citation type="journal article" date="2015" name="Nature">
        <title>rRNA introns, odd ribosomes, and small enigmatic genomes across a large radiation of phyla.</title>
        <authorList>
            <person name="Brown C.T."/>
            <person name="Hug L.A."/>
            <person name="Thomas B.C."/>
            <person name="Sharon I."/>
            <person name="Castelle C.J."/>
            <person name="Singh A."/>
            <person name="Wilkins M.J."/>
            <person name="Williams K.H."/>
            <person name="Banfield J.F."/>
        </authorList>
    </citation>
    <scope>NUCLEOTIDE SEQUENCE [LARGE SCALE GENOMIC DNA]</scope>
</reference>
<evidence type="ECO:0000313" key="11">
    <source>
        <dbReference type="EMBL" id="KKQ70175.1"/>
    </source>
</evidence>
<comment type="function">
    <text evidence="9">This protein specifically catalyzes the removal of signal peptides from prolipoproteins.</text>
</comment>
<comment type="caution">
    <text evidence="11">The sequence shown here is derived from an EMBL/GenBank/DDBJ whole genome shotgun (WGS) entry which is preliminary data.</text>
</comment>
<dbReference type="HAMAP" id="MF_00161">
    <property type="entry name" value="LspA"/>
    <property type="match status" value="1"/>
</dbReference>
<feature type="transmembrane region" description="Helical" evidence="9">
    <location>
        <begin position="53"/>
        <end position="83"/>
    </location>
</feature>
<feature type="active site" evidence="9">
    <location>
        <position position="132"/>
    </location>
</feature>
<dbReference type="GO" id="GO:0006508">
    <property type="term" value="P:proteolysis"/>
    <property type="evidence" value="ECO:0007669"/>
    <property type="project" value="UniProtKB-KW"/>
</dbReference>
<evidence type="ECO:0000256" key="4">
    <source>
        <dbReference type="ARBA" id="ARBA00022692"/>
    </source>
</evidence>
<evidence type="ECO:0000256" key="6">
    <source>
        <dbReference type="ARBA" id="ARBA00022801"/>
    </source>
</evidence>
<dbReference type="PANTHER" id="PTHR33695:SF1">
    <property type="entry name" value="LIPOPROTEIN SIGNAL PEPTIDASE"/>
    <property type="match status" value="1"/>
</dbReference>
<keyword evidence="6 9" id="KW-0378">Hydrolase</keyword>
<evidence type="ECO:0000256" key="9">
    <source>
        <dbReference type="HAMAP-Rule" id="MF_00161"/>
    </source>
</evidence>
<keyword evidence="5 9" id="KW-0064">Aspartyl protease</keyword>
<accession>A0A0G0K422</accession>
<comment type="catalytic activity">
    <reaction evidence="9">
        <text>Release of signal peptides from bacterial membrane prolipoproteins. Hydrolyzes -Xaa-Yaa-Zaa-|-(S,diacylglyceryl)Cys-, in which Xaa is hydrophobic (preferably Leu), and Yaa (Ala or Ser) and Zaa (Gly or Ala) have small, neutral side chains.</text>
        <dbReference type="EC" id="3.4.23.36"/>
    </reaction>
</comment>
<keyword evidence="2 9" id="KW-1003">Cell membrane</keyword>
<dbReference type="Pfam" id="PF01252">
    <property type="entry name" value="Peptidase_A8"/>
    <property type="match status" value="1"/>
</dbReference>
<sequence length="152" mass="17584">MLQYNKKMAFYIVLAIFFVSLDRFFKIFALNYLSDNKISLFGDIFGLSLAKNYNIAFSLPVSGSMLTAFITVIILILGVYWLYLLKKAEINKTICLTFCLFGAISNIIDRFKYGYVVDYFDLKYFTVFNLADTMIVCGVFCLLIINFKYENV</sequence>
<evidence type="ECO:0000256" key="8">
    <source>
        <dbReference type="ARBA" id="ARBA00023136"/>
    </source>
</evidence>
<protein>
    <recommendedName>
        <fullName evidence="9">Lipoprotein signal peptidase</fullName>
        <ecNumber evidence="9">3.4.23.36</ecNumber>
    </recommendedName>
    <alternativeName>
        <fullName evidence="9">Prolipoprotein signal peptidase</fullName>
    </alternativeName>
    <alternativeName>
        <fullName evidence="9">Signal peptidase II</fullName>
        <shortName evidence="9">SPase II</shortName>
    </alternativeName>
</protein>
<comment type="pathway">
    <text evidence="9">Protein modification; lipoprotein biosynthesis (signal peptide cleavage).</text>
</comment>
<evidence type="ECO:0000256" key="1">
    <source>
        <dbReference type="ARBA" id="ARBA00006139"/>
    </source>
</evidence>
<keyword evidence="8 9" id="KW-0472">Membrane</keyword>
<evidence type="ECO:0000256" key="10">
    <source>
        <dbReference type="RuleBase" id="RU004181"/>
    </source>
</evidence>
<evidence type="ECO:0000256" key="3">
    <source>
        <dbReference type="ARBA" id="ARBA00022670"/>
    </source>
</evidence>
<feature type="transmembrane region" description="Helical" evidence="9">
    <location>
        <begin position="128"/>
        <end position="147"/>
    </location>
</feature>
<gene>
    <name evidence="9" type="primary">lspA</name>
    <name evidence="11" type="ORF">US91_C0006G0012</name>
</gene>
<keyword evidence="3 9" id="KW-0645">Protease</keyword>
<name>A0A0G0K422_9BACT</name>
<dbReference type="PRINTS" id="PR00781">
    <property type="entry name" value="LIPOSIGPTASE"/>
</dbReference>
<proteinExistence type="inferred from homology"/>
<evidence type="ECO:0000256" key="2">
    <source>
        <dbReference type="ARBA" id="ARBA00022475"/>
    </source>
</evidence>
<feature type="active site" evidence="9">
    <location>
        <position position="118"/>
    </location>
</feature>
<dbReference type="AlphaFoldDB" id="A0A0G0K422"/>